<dbReference type="InterPro" id="IPR003265">
    <property type="entry name" value="HhH-GPD_domain"/>
</dbReference>
<comment type="catalytic activity">
    <reaction evidence="1">
        <text>Hydrolysis of alkylated DNA, releasing 3-methyladenine, 3-methylguanine, 7-methylguanine and 7-methyladenine.</text>
        <dbReference type="EC" id="3.2.2.21"/>
    </reaction>
</comment>
<dbReference type="GO" id="GO:0005737">
    <property type="term" value="C:cytoplasm"/>
    <property type="evidence" value="ECO:0007669"/>
    <property type="project" value="TreeGrafter"/>
</dbReference>
<evidence type="ECO:0000256" key="4">
    <source>
        <dbReference type="ARBA" id="ARBA00023204"/>
    </source>
</evidence>
<keyword evidence="4" id="KW-0234">DNA repair</keyword>
<dbReference type="KEGG" id="abas:ACPOL_3715"/>
<gene>
    <name evidence="7" type="ORF">ACPOL_3715</name>
</gene>
<dbReference type="AlphaFoldDB" id="A0A2Z5G395"/>
<keyword evidence="3" id="KW-0227">DNA damage</keyword>
<dbReference type="InterPro" id="IPR051912">
    <property type="entry name" value="Alkylbase_DNA_Glycosylase/TA"/>
</dbReference>
<dbReference type="SUPFAM" id="SSF55945">
    <property type="entry name" value="TATA-box binding protein-like"/>
    <property type="match status" value="1"/>
</dbReference>
<evidence type="ECO:0000256" key="2">
    <source>
        <dbReference type="ARBA" id="ARBA00012000"/>
    </source>
</evidence>
<dbReference type="Pfam" id="PF06029">
    <property type="entry name" value="AlkA_N"/>
    <property type="match status" value="1"/>
</dbReference>
<dbReference type="GO" id="GO:0032131">
    <property type="term" value="F:alkylated DNA binding"/>
    <property type="evidence" value="ECO:0007669"/>
    <property type="project" value="TreeGrafter"/>
</dbReference>
<evidence type="ECO:0000259" key="6">
    <source>
        <dbReference type="SMART" id="SM01009"/>
    </source>
</evidence>
<dbReference type="GO" id="GO:0043916">
    <property type="term" value="F:DNA-7-methylguanine glycosylase activity"/>
    <property type="evidence" value="ECO:0007669"/>
    <property type="project" value="TreeGrafter"/>
</dbReference>
<dbReference type="PANTHER" id="PTHR43003:SF13">
    <property type="entry name" value="DNA-3-METHYLADENINE GLYCOSYLASE 2"/>
    <property type="match status" value="1"/>
</dbReference>
<sequence>MIRDISYAQPYDWQSMLAFFRAHHLPHLESVDSSGYERIAHTRAGLGWFRVEHHDSLHAIRLSVWNATEEDVVEISATVEDMFDLRAQPDILDKAMSSDSSLFQLWTQSPGLRVGRAWNGVESMFTTVLGQLVSVSFGRTLINELMRTAESKARHPKTSDGIYLFPTAEQIIDADLSSVRTSEDRRSTIRTLATLLRNGSIDWSKTGSTSEQKRTLLAIPGVGSWTAEYIAMRAFHDNDAFPATDYGLKKVLKQHPEIEVKRVRPWRAYAASALWRSFAEGKAISNLHTLPRV</sequence>
<keyword evidence="7" id="KW-0808">Transferase</keyword>
<dbReference type="RefSeq" id="WP_414633305.1">
    <property type="nucleotide sequence ID" value="NZ_CP030840.1"/>
</dbReference>
<evidence type="ECO:0000256" key="1">
    <source>
        <dbReference type="ARBA" id="ARBA00000086"/>
    </source>
</evidence>
<dbReference type="GO" id="GO:0006307">
    <property type="term" value="P:DNA alkylation repair"/>
    <property type="evidence" value="ECO:0007669"/>
    <property type="project" value="TreeGrafter"/>
</dbReference>
<dbReference type="GO" id="GO:0008168">
    <property type="term" value="F:methyltransferase activity"/>
    <property type="evidence" value="ECO:0007669"/>
    <property type="project" value="UniProtKB-KW"/>
</dbReference>
<dbReference type="SMART" id="SM01009">
    <property type="entry name" value="AlkA_N"/>
    <property type="match status" value="1"/>
</dbReference>
<evidence type="ECO:0000313" key="7">
    <source>
        <dbReference type="EMBL" id="AXC12996.1"/>
    </source>
</evidence>
<dbReference type="GO" id="GO:0032259">
    <property type="term" value="P:methylation"/>
    <property type="evidence" value="ECO:0007669"/>
    <property type="project" value="UniProtKB-KW"/>
</dbReference>
<dbReference type="SUPFAM" id="SSF48150">
    <property type="entry name" value="DNA-glycosylase"/>
    <property type="match status" value="1"/>
</dbReference>
<dbReference type="GO" id="GO:0006285">
    <property type="term" value="P:base-excision repair, AP site formation"/>
    <property type="evidence" value="ECO:0007669"/>
    <property type="project" value="TreeGrafter"/>
</dbReference>
<dbReference type="GO" id="GO:0008725">
    <property type="term" value="F:DNA-3-methyladenine glycosylase activity"/>
    <property type="evidence" value="ECO:0007669"/>
    <property type="project" value="TreeGrafter"/>
</dbReference>
<evidence type="ECO:0000259" key="5">
    <source>
        <dbReference type="SMART" id="SM00478"/>
    </source>
</evidence>
<dbReference type="EC" id="3.2.2.21" evidence="2"/>
<evidence type="ECO:0000313" key="8">
    <source>
        <dbReference type="Proteomes" id="UP000253606"/>
    </source>
</evidence>
<reference evidence="7 8" key="1">
    <citation type="journal article" date="2018" name="Front. Microbiol.">
        <title>Hydrolytic Capabilities as a Key to Environmental Success: Chitinolytic and Cellulolytic Acidobacteria From Acidic Sub-arctic Soils and Boreal Peatlands.</title>
        <authorList>
            <person name="Belova S.E."/>
            <person name="Ravin N.V."/>
            <person name="Pankratov T.A."/>
            <person name="Rakitin A.L."/>
            <person name="Ivanova A.A."/>
            <person name="Beletsky A.V."/>
            <person name="Mardanov A.V."/>
            <person name="Sinninghe Damste J.S."/>
            <person name="Dedysh S.N."/>
        </authorList>
    </citation>
    <scope>NUCLEOTIDE SEQUENCE [LARGE SCALE GENOMIC DNA]</scope>
    <source>
        <strain evidence="7 8">SBC82</strain>
    </source>
</reference>
<organism evidence="7 8">
    <name type="scientific">Acidisarcina polymorpha</name>
    <dbReference type="NCBI Taxonomy" id="2211140"/>
    <lineage>
        <taxon>Bacteria</taxon>
        <taxon>Pseudomonadati</taxon>
        <taxon>Acidobacteriota</taxon>
        <taxon>Terriglobia</taxon>
        <taxon>Terriglobales</taxon>
        <taxon>Acidobacteriaceae</taxon>
        <taxon>Acidisarcina</taxon>
    </lineage>
</organism>
<protein>
    <recommendedName>
        <fullName evidence="2">DNA-3-methyladenine glycosylase II</fullName>
        <ecNumber evidence="2">3.2.2.21</ecNumber>
    </recommendedName>
</protein>
<accession>A0A2Z5G395</accession>
<dbReference type="SMART" id="SM00478">
    <property type="entry name" value="ENDO3c"/>
    <property type="match status" value="1"/>
</dbReference>
<feature type="domain" description="HhH-GPD" evidence="5">
    <location>
        <begin position="129"/>
        <end position="279"/>
    </location>
</feature>
<dbReference type="InterPro" id="IPR023170">
    <property type="entry name" value="HhH_base_excis_C"/>
</dbReference>
<evidence type="ECO:0000256" key="3">
    <source>
        <dbReference type="ARBA" id="ARBA00022763"/>
    </source>
</evidence>
<dbReference type="InterPro" id="IPR011257">
    <property type="entry name" value="DNA_glycosylase"/>
</dbReference>
<keyword evidence="8" id="KW-1185">Reference proteome</keyword>
<dbReference type="PANTHER" id="PTHR43003">
    <property type="entry name" value="DNA-3-METHYLADENINE GLYCOSYLASE"/>
    <property type="match status" value="1"/>
</dbReference>
<dbReference type="Gene3D" id="1.10.340.30">
    <property type="entry name" value="Hypothetical protein, domain 2"/>
    <property type="match status" value="1"/>
</dbReference>
<name>A0A2Z5G395_9BACT</name>
<dbReference type="Gene3D" id="1.10.1670.10">
    <property type="entry name" value="Helix-hairpin-Helix base-excision DNA repair enzymes (C-terminal)"/>
    <property type="match status" value="1"/>
</dbReference>
<dbReference type="EMBL" id="CP030840">
    <property type="protein sequence ID" value="AXC12996.1"/>
    <property type="molecule type" value="Genomic_DNA"/>
</dbReference>
<dbReference type="Proteomes" id="UP000253606">
    <property type="component" value="Chromosome"/>
</dbReference>
<feature type="domain" description="DNA-3-methyladenine glycosylase AlkA N-terminal" evidence="6">
    <location>
        <begin position="1"/>
        <end position="119"/>
    </location>
</feature>
<dbReference type="Gene3D" id="3.30.310.20">
    <property type="entry name" value="DNA-3-methyladenine glycosylase AlkA, N-terminal domain"/>
    <property type="match status" value="1"/>
</dbReference>
<dbReference type="InterPro" id="IPR037046">
    <property type="entry name" value="AlkA_N_sf"/>
</dbReference>
<dbReference type="InterPro" id="IPR010316">
    <property type="entry name" value="AlkA_N"/>
</dbReference>
<dbReference type="GO" id="GO:0032993">
    <property type="term" value="C:protein-DNA complex"/>
    <property type="evidence" value="ECO:0007669"/>
    <property type="project" value="TreeGrafter"/>
</dbReference>
<keyword evidence="7" id="KW-0489">Methyltransferase</keyword>
<proteinExistence type="predicted"/>